<evidence type="ECO:0000313" key="1">
    <source>
        <dbReference type="EMBL" id="NMW87811.1"/>
    </source>
</evidence>
<organism evidence="1 2">
    <name type="scientific">Mobiluncus curtisii</name>
    <dbReference type="NCBI Taxonomy" id="2051"/>
    <lineage>
        <taxon>Bacteria</taxon>
        <taxon>Bacillati</taxon>
        <taxon>Actinomycetota</taxon>
        <taxon>Actinomycetes</taxon>
        <taxon>Actinomycetales</taxon>
        <taxon>Actinomycetaceae</taxon>
        <taxon>Mobiluncus</taxon>
    </lineage>
</organism>
<name>A0A7Y0UI71_9ACTO</name>
<dbReference type="SUPFAM" id="SSF88723">
    <property type="entry name" value="PIN domain-like"/>
    <property type="match status" value="1"/>
</dbReference>
<gene>
    <name evidence="1" type="ORF">HHJ67_08695</name>
</gene>
<proteinExistence type="predicted"/>
<accession>A0A7Y0UI71</accession>
<reference evidence="1 2" key="1">
    <citation type="submission" date="2020-04" db="EMBL/GenBank/DDBJ databases">
        <title>Antimicrobial susceptibility and clonality of vaginal-derived multi-drug resistant Mobiluncus isolates in China.</title>
        <authorList>
            <person name="Zhang X."/>
        </authorList>
    </citation>
    <scope>NUCLEOTIDE SEQUENCE [LARGE SCALE GENOMIC DNA]</scope>
    <source>
        <strain evidence="1 2">19</strain>
    </source>
</reference>
<dbReference type="EMBL" id="JABCUI010000004">
    <property type="protein sequence ID" value="NMW87811.1"/>
    <property type="molecule type" value="Genomic_DNA"/>
</dbReference>
<evidence type="ECO:0000313" key="2">
    <source>
        <dbReference type="Proteomes" id="UP000553981"/>
    </source>
</evidence>
<sequence length="76" mass="8546">MTNYLIDANALIAFNVSTHQHHDVVLRWFAQADTVLLCPITEGALFPKCRESLTTCTTTMPTGQEFRDTAKLPMFT</sequence>
<comment type="caution">
    <text evidence="1">The sequence shown here is derived from an EMBL/GenBank/DDBJ whole genome shotgun (WGS) entry which is preliminary data.</text>
</comment>
<dbReference type="InterPro" id="IPR029060">
    <property type="entry name" value="PIN-like_dom_sf"/>
</dbReference>
<protein>
    <submittedName>
        <fullName evidence="1">Uncharacterized protein</fullName>
    </submittedName>
</protein>
<dbReference type="Proteomes" id="UP000553981">
    <property type="component" value="Unassembled WGS sequence"/>
</dbReference>
<dbReference type="AlphaFoldDB" id="A0A7Y0UI71"/>